<accession>A0A6J6HIW9</accession>
<protein>
    <recommendedName>
        <fullName evidence="9">phosphate acyltransferase</fullName>
        <ecNumber evidence="9">2.3.1.274</ecNumber>
    </recommendedName>
</protein>
<evidence type="ECO:0000256" key="8">
    <source>
        <dbReference type="ARBA" id="ARBA00023264"/>
    </source>
</evidence>
<evidence type="ECO:0000256" key="6">
    <source>
        <dbReference type="ARBA" id="ARBA00023098"/>
    </source>
</evidence>
<dbReference type="HAMAP" id="MF_00019">
    <property type="entry name" value="PlsX"/>
    <property type="match status" value="1"/>
</dbReference>
<dbReference type="SUPFAM" id="SSF53659">
    <property type="entry name" value="Isocitrate/Isopropylmalate dehydrogenase-like"/>
    <property type="match status" value="1"/>
</dbReference>
<organism evidence="11">
    <name type="scientific">freshwater metagenome</name>
    <dbReference type="NCBI Taxonomy" id="449393"/>
    <lineage>
        <taxon>unclassified sequences</taxon>
        <taxon>metagenomes</taxon>
        <taxon>ecological metagenomes</taxon>
    </lineage>
</organism>
<dbReference type="AlphaFoldDB" id="A0A6J6HIW9"/>
<comment type="subcellular location">
    <subcellularLocation>
        <location evidence="2">Cytoplasm</location>
    </subcellularLocation>
</comment>
<keyword evidence="5" id="KW-0808">Transferase</keyword>
<dbReference type="Gene3D" id="3.40.718.10">
    <property type="entry name" value="Isopropylmalate Dehydrogenase"/>
    <property type="match status" value="1"/>
</dbReference>
<evidence type="ECO:0000256" key="9">
    <source>
        <dbReference type="ARBA" id="ARBA00024069"/>
    </source>
</evidence>
<dbReference type="EC" id="2.3.1.274" evidence="9"/>
<dbReference type="Pfam" id="PF02504">
    <property type="entry name" value="FA_synthesis"/>
    <property type="match status" value="1"/>
</dbReference>
<comment type="catalytic activity">
    <reaction evidence="1">
        <text>a fatty acyl-[ACP] + phosphate = an acyl phosphate + holo-[ACP]</text>
        <dbReference type="Rhea" id="RHEA:42292"/>
        <dbReference type="Rhea" id="RHEA-COMP:9685"/>
        <dbReference type="Rhea" id="RHEA-COMP:14125"/>
        <dbReference type="ChEBI" id="CHEBI:43474"/>
        <dbReference type="ChEBI" id="CHEBI:59918"/>
        <dbReference type="ChEBI" id="CHEBI:64479"/>
        <dbReference type="ChEBI" id="CHEBI:138651"/>
        <dbReference type="EC" id="2.3.1.274"/>
    </reaction>
</comment>
<keyword evidence="8" id="KW-1208">Phospholipid metabolism</keyword>
<dbReference type="GO" id="GO:0043811">
    <property type="term" value="F:phosphate:acyl-[acyl carrier protein] acyltransferase activity"/>
    <property type="evidence" value="ECO:0007669"/>
    <property type="project" value="UniProtKB-EC"/>
</dbReference>
<name>A0A6J6HIW9_9ZZZZ</name>
<evidence type="ECO:0000256" key="7">
    <source>
        <dbReference type="ARBA" id="ARBA00023209"/>
    </source>
</evidence>
<keyword evidence="3" id="KW-0963">Cytoplasm</keyword>
<evidence type="ECO:0000256" key="10">
    <source>
        <dbReference type="ARBA" id="ARBA00046608"/>
    </source>
</evidence>
<evidence type="ECO:0000256" key="2">
    <source>
        <dbReference type="ARBA" id="ARBA00004496"/>
    </source>
</evidence>
<evidence type="ECO:0000256" key="3">
    <source>
        <dbReference type="ARBA" id="ARBA00022490"/>
    </source>
</evidence>
<dbReference type="GO" id="GO:0008654">
    <property type="term" value="P:phospholipid biosynthetic process"/>
    <property type="evidence" value="ECO:0007669"/>
    <property type="project" value="UniProtKB-KW"/>
</dbReference>
<comment type="subunit">
    <text evidence="10">Homodimer. Probably interacts with PlsY.</text>
</comment>
<dbReference type="PANTHER" id="PTHR30100">
    <property type="entry name" value="FATTY ACID/PHOSPHOLIPID SYNTHESIS PROTEIN PLSX"/>
    <property type="match status" value="1"/>
</dbReference>
<reference evidence="11" key="1">
    <citation type="submission" date="2020-05" db="EMBL/GenBank/DDBJ databases">
        <authorList>
            <person name="Chiriac C."/>
            <person name="Salcher M."/>
            <person name="Ghai R."/>
            <person name="Kavagutti S V."/>
        </authorList>
    </citation>
    <scope>NUCLEOTIDE SEQUENCE</scope>
</reference>
<dbReference type="GO" id="GO:0005737">
    <property type="term" value="C:cytoplasm"/>
    <property type="evidence" value="ECO:0007669"/>
    <property type="project" value="UniProtKB-SubCell"/>
</dbReference>
<evidence type="ECO:0000256" key="5">
    <source>
        <dbReference type="ARBA" id="ARBA00022679"/>
    </source>
</evidence>
<sequence>MNILPIAVDAMGGDKAPGEIVAGAIQAAEELGVPVILVGRSADLGDTGGLEVIEASEVIAMDADAGSSVRRMKDSSLVRCAEAVRDGRASAMVSAGNTGATMASALLRMGRIKGVQRPAIATPIPVPGSETPTILMDAGANAECNAEWLVQFAQMGAVYARTRFGIDAPKVALLSIGEEPTKGNPLVKETHKLLAEGSWIGETGARFIGNVEGRDLMTDEADVVVTDGFTGNVALKTLEGGLKAIVENLLAAFDSTPEAREAAKALWPALLPLYAKLDPENTGGAMLLGVDGVCIISHGSSSATAMVNAIRVARDMVVGDVVGHLTRTIQGTAAI</sequence>
<dbReference type="EMBL" id="CAEZUP010000043">
    <property type="protein sequence ID" value="CAB4611275.1"/>
    <property type="molecule type" value="Genomic_DNA"/>
</dbReference>
<dbReference type="InterPro" id="IPR012281">
    <property type="entry name" value="Phospholipid_synth_PlsX-like"/>
</dbReference>
<dbReference type="PANTHER" id="PTHR30100:SF1">
    <property type="entry name" value="PHOSPHATE ACYLTRANSFERASE"/>
    <property type="match status" value="1"/>
</dbReference>
<dbReference type="NCBIfam" id="TIGR00182">
    <property type="entry name" value="plsX"/>
    <property type="match status" value="1"/>
</dbReference>
<keyword evidence="4" id="KW-0444">Lipid biosynthesis</keyword>
<proteinExistence type="inferred from homology"/>
<dbReference type="InterPro" id="IPR003664">
    <property type="entry name" value="FA_synthesis"/>
</dbReference>
<evidence type="ECO:0000313" key="11">
    <source>
        <dbReference type="EMBL" id="CAB4611275.1"/>
    </source>
</evidence>
<evidence type="ECO:0000256" key="4">
    <source>
        <dbReference type="ARBA" id="ARBA00022516"/>
    </source>
</evidence>
<keyword evidence="6" id="KW-0443">Lipid metabolism</keyword>
<gene>
    <name evidence="11" type="ORF">UFOPK1835_01108</name>
</gene>
<dbReference type="PIRSF" id="PIRSF002465">
    <property type="entry name" value="Phsphlp_syn_PlsX"/>
    <property type="match status" value="1"/>
</dbReference>
<dbReference type="GO" id="GO:0006633">
    <property type="term" value="P:fatty acid biosynthetic process"/>
    <property type="evidence" value="ECO:0007669"/>
    <property type="project" value="InterPro"/>
</dbReference>
<evidence type="ECO:0000256" key="1">
    <source>
        <dbReference type="ARBA" id="ARBA00001232"/>
    </source>
</evidence>
<keyword evidence="7" id="KW-0594">Phospholipid biosynthesis</keyword>